<comment type="similarity">
    <text evidence="2">Belongs to the invasin protein D family.</text>
</comment>
<evidence type="ECO:0000256" key="4">
    <source>
        <dbReference type="ARBA" id="ARBA00023026"/>
    </source>
</evidence>
<dbReference type="Pfam" id="PF06511">
    <property type="entry name" value="T3SS_TC"/>
    <property type="match status" value="1"/>
</dbReference>
<keyword evidence="5" id="KW-0175">Coiled coil</keyword>
<dbReference type="Gene3D" id="1.20.1710.10">
    <property type="entry name" value="IpaD-like"/>
    <property type="match status" value="1"/>
</dbReference>
<keyword evidence="4" id="KW-0843">Virulence</keyword>
<evidence type="ECO:0000256" key="1">
    <source>
        <dbReference type="ARBA" id="ARBA00004613"/>
    </source>
</evidence>
<gene>
    <name evidence="7" type="ORF">FCN80_15305</name>
</gene>
<keyword evidence="3" id="KW-0964">Secreted</keyword>
<evidence type="ECO:0000313" key="8">
    <source>
        <dbReference type="Proteomes" id="UP000305202"/>
    </source>
</evidence>
<proteinExistence type="inferred from homology"/>
<evidence type="ECO:0000256" key="3">
    <source>
        <dbReference type="ARBA" id="ARBA00022525"/>
    </source>
</evidence>
<dbReference type="Proteomes" id="UP000305202">
    <property type="component" value="Unassembled WGS sequence"/>
</dbReference>
<dbReference type="InterPro" id="IPR009483">
    <property type="entry name" value="IpaD/BipD/SipD"/>
</dbReference>
<reference evidence="7 8" key="1">
    <citation type="submission" date="2019-04" db="EMBL/GenBank/DDBJ databases">
        <authorList>
            <person name="Li M."/>
            <person name="Gao C."/>
        </authorList>
    </citation>
    <scope>NUCLEOTIDE SEQUENCE [LARGE SCALE GENOMIC DNA]</scope>
    <source>
        <strain evidence="7 8">BGMRC 2031</strain>
    </source>
</reference>
<feature type="region of interest" description="Disordered" evidence="6">
    <location>
        <begin position="25"/>
        <end position="57"/>
    </location>
</feature>
<name>A0ABY2SIL4_9HYPH</name>
<dbReference type="SUPFAM" id="SSF140693">
    <property type="entry name" value="IpaD-like"/>
    <property type="match status" value="1"/>
</dbReference>
<comment type="caution">
    <text evidence="7">The sequence shown here is derived from an EMBL/GenBank/DDBJ whole genome shotgun (WGS) entry which is preliminary data.</text>
</comment>
<organism evidence="7 8">
    <name type="scientific">Martelella alba</name>
    <dbReference type="NCBI Taxonomy" id="2590451"/>
    <lineage>
        <taxon>Bacteria</taxon>
        <taxon>Pseudomonadati</taxon>
        <taxon>Pseudomonadota</taxon>
        <taxon>Alphaproteobacteria</taxon>
        <taxon>Hyphomicrobiales</taxon>
        <taxon>Aurantimonadaceae</taxon>
        <taxon>Martelella</taxon>
    </lineage>
</organism>
<dbReference type="EMBL" id="SZPQ01000022">
    <property type="protein sequence ID" value="TKI05073.1"/>
    <property type="molecule type" value="Genomic_DNA"/>
</dbReference>
<evidence type="ECO:0000313" key="7">
    <source>
        <dbReference type="EMBL" id="TKI05073.1"/>
    </source>
</evidence>
<comment type="subcellular location">
    <subcellularLocation>
        <location evidence="1">Secreted</location>
    </subcellularLocation>
</comment>
<protein>
    <submittedName>
        <fullName evidence="7">IpaD/SipD/SspD family type III secretion system needle tip protein</fullName>
    </submittedName>
</protein>
<dbReference type="InterPro" id="IPR036708">
    <property type="entry name" value="BipD-like_sf"/>
</dbReference>
<accession>A0ABY2SIL4</accession>
<dbReference type="RefSeq" id="WP_136991039.1">
    <property type="nucleotide sequence ID" value="NZ_SZPQ01000022.1"/>
</dbReference>
<evidence type="ECO:0000256" key="6">
    <source>
        <dbReference type="SAM" id="MobiDB-lite"/>
    </source>
</evidence>
<sequence>MSYVSFFSPDIGHFPLPALGDALASPGKGSPDACRNDDHPGLSSPAHDARRADNATSSYAGAHREWARCRECLADDKRALDSHLSALARRVDKATRSLEAVVNASASDNADTMAPAFRSTQDFGFNQEWQLSYQAATDNLRSALAGDALAAGAEQRLSRNAETGDARDSSAAAVADDPAFKSYAELWQDAVDAIGAIKEDYLEVYETVVERYTAFYSDFSDFMSGLTAYLDVSTDDKGNQTMQFRPEVLDEIDKLLATYGNGEQGVLFPATGSATREDAEKWAAELGLDPACVQASGDGYVVRIDLSPLQTIRDNMSDSALAPMSTFQYQSWRSGFDAQSGKFQTTLQLLTTKYGNANGMFDTMVKVLSSSITSGAETLKQILASI</sequence>
<evidence type="ECO:0000256" key="5">
    <source>
        <dbReference type="ARBA" id="ARBA00023054"/>
    </source>
</evidence>
<evidence type="ECO:0000256" key="2">
    <source>
        <dbReference type="ARBA" id="ARBA00007741"/>
    </source>
</evidence>
<keyword evidence="8" id="KW-1185">Reference proteome</keyword>